<accession>A0A921QLY8</accession>
<sequence length="164" mass="18135">MDRTLVCVWSTQLLSLTLGDSPRAVPIPTARSPFPLRPDDPPDRPPERLRPRVAHRHGALNNAKAGGPCLTPRHPAPPSLALPSTAAAAGRWFWRRSPGRPWWRCARRGARGKTGPAVARPAAARKPIARRRLPVRSFSCVSDAFESLGLRVGYRMFERFASHV</sequence>
<keyword evidence="2" id="KW-0732">Signal</keyword>
<proteinExistence type="predicted"/>
<organism evidence="3 4">
    <name type="scientific">Sorghum bicolor</name>
    <name type="common">Sorghum</name>
    <name type="synonym">Sorghum vulgare</name>
    <dbReference type="NCBI Taxonomy" id="4558"/>
    <lineage>
        <taxon>Eukaryota</taxon>
        <taxon>Viridiplantae</taxon>
        <taxon>Streptophyta</taxon>
        <taxon>Embryophyta</taxon>
        <taxon>Tracheophyta</taxon>
        <taxon>Spermatophyta</taxon>
        <taxon>Magnoliopsida</taxon>
        <taxon>Liliopsida</taxon>
        <taxon>Poales</taxon>
        <taxon>Poaceae</taxon>
        <taxon>PACMAD clade</taxon>
        <taxon>Panicoideae</taxon>
        <taxon>Andropogonodae</taxon>
        <taxon>Andropogoneae</taxon>
        <taxon>Sorghinae</taxon>
        <taxon>Sorghum</taxon>
    </lineage>
</organism>
<evidence type="ECO:0000256" key="2">
    <source>
        <dbReference type="SAM" id="SignalP"/>
    </source>
</evidence>
<feature type="signal peptide" evidence="2">
    <location>
        <begin position="1"/>
        <end position="19"/>
    </location>
</feature>
<name>A0A921QLY8_SORBI</name>
<feature type="chain" id="PRO_5036906969" evidence="2">
    <location>
        <begin position="20"/>
        <end position="164"/>
    </location>
</feature>
<dbReference type="AlphaFoldDB" id="A0A921QLY8"/>
<evidence type="ECO:0000313" key="3">
    <source>
        <dbReference type="EMBL" id="KAG0523072.1"/>
    </source>
</evidence>
<gene>
    <name evidence="3" type="ORF">BDA96_07G092500</name>
</gene>
<comment type="caution">
    <text evidence="3">The sequence shown here is derived from an EMBL/GenBank/DDBJ whole genome shotgun (WGS) entry which is preliminary data.</text>
</comment>
<dbReference type="EMBL" id="CM027686">
    <property type="protein sequence ID" value="KAG0523072.1"/>
    <property type="molecule type" value="Genomic_DNA"/>
</dbReference>
<reference evidence="3" key="2">
    <citation type="submission" date="2020-10" db="EMBL/GenBank/DDBJ databases">
        <authorList>
            <person name="Cooper E.A."/>
            <person name="Brenton Z.W."/>
            <person name="Flinn B.S."/>
            <person name="Jenkins J."/>
            <person name="Shu S."/>
            <person name="Flowers D."/>
            <person name="Luo F."/>
            <person name="Wang Y."/>
            <person name="Xia P."/>
            <person name="Barry K."/>
            <person name="Daum C."/>
            <person name="Lipzen A."/>
            <person name="Yoshinaga Y."/>
            <person name="Schmutz J."/>
            <person name="Saski C."/>
            <person name="Vermerris W."/>
            <person name="Kresovich S."/>
        </authorList>
    </citation>
    <scope>NUCLEOTIDE SEQUENCE</scope>
</reference>
<evidence type="ECO:0000256" key="1">
    <source>
        <dbReference type="SAM" id="MobiDB-lite"/>
    </source>
</evidence>
<evidence type="ECO:0000313" key="4">
    <source>
        <dbReference type="Proteomes" id="UP000807115"/>
    </source>
</evidence>
<dbReference type="Proteomes" id="UP000807115">
    <property type="component" value="Chromosome 7"/>
</dbReference>
<feature type="compositionally biased region" description="Basic and acidic residues" evidence="1">
    <location>
        <begin position="37"/>
        <end position="49"/>
    </location>
</feature>
<reference evidence="3" key="1">
    <citation type="journal article" date="2019" name="BMC Genomics">
        <title>A new reference genome for Sorghum bicolor reveals high levels of sequence similarity between sweet and grain genotypes: implications for the genetics of sugar metabolism.</title>
        <authorList>
            <person name="Cooper E.A."/>
            <person name="Brenton Z.W."/>
            <person name="Flinn B.S."/>
            <person name="Jenkins J."/>
            <person name="Shu S."/>
            <person name="Flowers D."/>
            <person name="Luo F."/>
            <person name="Wang Y."/>
            <person name="Xia P."/>
            <person name="Barry K."/>
            <person name="Daum C."/>
            <person name="Lipzen A."/>
            <person name="Yoshinaga Y."/>
            <person name="Schmutz J."/>
            <person name="Saski C."/>
            <person name="Vermerris W."/>
            <person name="Kresovich S."/>
        </authorList>
    </citation>
    <scope>NUCLEOTIDE SEQUENCE</scope>
</reference>
<feature type="region of interest" description="Disordered" evidence="1">
    <location>
        <begin position="20"/>
        <end position="49"/>
    </location>
</feature>
<protein>
    <submittedName>
        <fullName evidence="3">Uncharacterized protein</fullName>
    </submittedName>
</protein>